<dbReference type="AlphaFoldDB" id="A0A812KX01"/>
<keyword evidence="2" id="KW-1185">Reference proteome</keyword>
<comment type="caution">
    <text evidence="1">The sequence shown here is derived from an EMBL/GenBank/DDBJ whole genome shotgun (WGS) entry which is preliminary data.</text>
</comment>
<accession>A0A812KX01</accession>
<organism evidence="1 2">
    <name type="scientific">Symbiodinium necroappetens</name>
    <dbReference type="NCBI Taxonomy" id="1628268"/>
    <lineage>
        <taxon>Eukaryota</taxon>
        <taxon>Sar</taxon>
        <taxon>Alveolata</taxon>
        <taxon>Dinophyceae</taxon>
        <taxon>Suessiales</taxon>
        <taxon>Symbiodiniaceae</taxon>
        <taxon>Symbiodinium</taxon>
    </lineage>
</organism>
<evidence type="ECO:0000313" key="2">
    <source>
        <dbReference type="Proteomes" id="UP000601435"/>
    </source>
</evidence>
<reference evidence="1" key="1">
    <citation type="submission" date="2021-02" db="EMBL/GenBank/DDBJ databases">
        <authorList>
            <person name="Dougan E. K."/>
            <person name="Rhodes N."/>
            <person name="Thang M."/>
            <person name="Chan C."/>
        </authorList>
    </citation>
    <scope>NUCLEOTIDE SEQUENCE</scope>
</reference>
<dbReference type="Proteomes" id="UP000601435">
    <property type="component" value="Unassembled WGS sequence"/>
</dbReference>
<evidence type="ECO:0000313" key="1">
    <source>
        <dbReference type="EMBL" id="CAE7237498.1"/>
    </source>
</evidence>
<sequence length="53" mass="5454">PSLNLKFGIAGNQETELQEAAVHELDAAVDRLVSKVNLALEGSIGHAAAGSLQ</sequence>
<name>A0A812KX01_9DINO</name>
<dbReference type="EMBL" id="CAJNJA010008522">
    <property type="protein sequence ID" value="CAE7237498.1"/>
    <property type="molecule type" value="Genomic_DNA"/>
</dbReference>
<gene>
    <name evidence="1" type="ORF">SNEC2469_LOCUS4063</name>
</gene>
<feature type="non-terminal residue" evidence="1">
    <location>
        <position position="53"/>
    </location>
</feature>
<feature type="non-terminal residue" evidence="1">
    <location>
        <position position="1"/>
    </location>
</feature>
<proteinExistence type="predicted"/>
<protein>
    <submittedName>
        <fullName evidence="1">Uncharacterized protein</fullName>
    </submittedName>
</protein>